<name>A0AAD8UTJ2_GLOAC</name>
<sequence length="328" mass="35609">MLNDDEVSLLARHFHARDDANFFKVAISQVLGQPGVAQAAELLFGRLGLEFAVFHAALMRQVGHFPTTRRMTTAAPSHGSVRASPVPGPALYAPQSQSGLTQQPGDIINAMAALHEQHRLGSLTDEEVAARNSEYLATLRASSEVPSVFSTISSPSPWPARTLPIPADRFGSGPWPATSTLCTPVTMFAAEAGILGYDVEPGWSAVPEEQRAVYRARSETLRREAWAQHETTLAERPAPSVLPLPEQGQHSSSRLSGLMSRGERLAGVPARPGIITGLGKFRDEQEFEWQEVLRRWETLPKEQRQTYEARAATVNASAKAAFDGGAIL</sequence>
<reference evidence="2" key="1">
    <citation type="submission" date="2021-12" db="EMBL/GenBank/DDBJ databases">
        <title>Comparative genomics, transcriptomics and evolutionary studies reveal genomic signatures of adaptation to plant cell wall in hemibiotrophic fungi.</title>
        <authorList>
            <consortium name="DOE Joint Genome Institute"/>
            <person name="Baroncelli R."/>
            <person name="Diaz J.F."/>
            <person name="Benocci T."/>
            <person name="Peng M."/>
            <person name="Battaglia E."/>
            <person name="Haridas S."/>
            <person name="Andreopoulos W."/>
            <person name="Labutti K."/>
            <person name="Pangilinan J."/>
            <person name="Floch G.L."/>
            <person name="Makela M.R."/>
            <person name="Henrissat B."/>
            <person name="Grigoriev I.V."/>
            <person name="Crouch J.A."/>
            <person name="De Vries R.P."/>
            <person name="Sukno S.A."/>
            <person name="Thon M.R."/>
        </authorList>
    </citation>
    <scope>NUCLEOTIDE SEQUENCE</scope>
    <source>
        <strain evidence="2">CBS 112980</strain>
    </source>
</reference>
<protein>
    <submittedName>
        <fullName evidence="2">Uncharacterized protein</fullName>
    </submittedName>
</protein>
<dbReference type="Proteomes" id="UP001244207">
    <property type="component" value="Unassembled WGS sequence"/>
</dbReference>
<proteinExistence type="predicted"/>
<evidence type="ECO:0000256" key="1">
    <source>
        <dbReference type="SAM" id="MobiDB-lite"/>
    </source>
</evidence>
<keyword evidence="3" id="KW-1185">Reference proteome</keyword>
<dbReference type="GeneID" id="85385674"/>
<accession>A0AAD8UTJ2</accession>
<organism evidence="2 3">
    <name type="scientific">Glomerella acutata</name>
    <name type="common">Colletotrichum acutatum</name>
    <dbReference type="NCBI Taxonomy" id="27357"/>
    <lineage>
        <taxon>Eukaryota</taxon>
        <taxon>Fungi</taxon>
        <taxon>Dikarya</taxon>
        <taxon>Ascomycota</taxon>
        <taxon>Pezizomycotina</taxon>
        <taxon>Sordariomycetes</taxon>
        <taxon>Hypocreomycetidae</taxon>
        <taxon>Glomerellales</taxon>
        <taxon>Glomerellaceae</taxon>
        <taxon>Colletotrichum</taxon>
        <taxon>Colletotrichum acutatum species complex</taxon>
    </lineage>
</organism>
<dbReference type="EMBL" id="JAHMHS010000027">
    <property type="protein sequence ID" value="KAK1727061.1"/>
    <property type="molecule type" value="Genomic_DNA"/>
</dbReference>
<feature type="region of interest" description="Disordered" evidence="1">
    <location>
        <begin position="232"/>
        <end position="254"/>
    </location>
</feature>
<gene>
    <name evidence="2" type="ORF">BDZ83DRAFT_227075</name>
</gene>
<dbReference type="AlphaFoldDB" id="A0AAD8UTJ2"/>
<comment type="caution">
    <text evidence="2">The sequence shown here is derived from an EMBL/GenBank/DDBJ whole genome shotgun (WGS) entry which is preliminary data.</text>
</comment>
<dbReference type="RefSeq" id="XP_060367116.1">
    <property type="nucleotide sequence ID" value="XM_060501775.1"/>
</dbReference>
<feature type="region of interest" description="Disordered" evidence="1">
    <location>
        <begin position="71"/>
        <end position="100"/>
    </location>
</feature>
<evidence type="ECO:0000313" key="3">
    <source>
        <dbReference type="Proteomes" id="UP001244207"/>
    </source>
</evidence>
<evidence type="ECO:0000313" key="2">
    <source>
        <dbReference type="EMBL" id="KAK1727061.1"/>
    </source>
</evidence>